<feature type="transmembrane region" description="Helical" evidence="1">
    <location>
        <begin position="124"/>
        <end position="142"/>
    </location>
</feature>
<sequence length="305" mass="34518">MNLVERYIAAVQRELPEKKRDEIGRELKANILDELDAIKSEQSQLTDQEIARVLKKLGHPREVAHQFVPPSPFIHTAYMGLYKNTLGLVLGLLFVLQVFSSAMAWTSHDTFSIFRFMLSVLQGFLEQGYFAFTAITITYWLMSRQQKQPTLACSKSWQPTELPAVGPAWQHIKLHDIFMNLASYIFFLVVIWSPHSMLFSAQALAAFYWATPVILLGMVASVWQLRTRLWSQKSLFLNAVVNVLLGGIALYTARLNPLLLHQAEAASGLFSVAQLERSATVFLVVVGLLMFFEGLRDGKRARVLT</sequence>
<feature type="transmembrane region" description="Helical" evidence="1">
    <location>
        <begin position="177"/>
        <end position="194"/>
    </location>
</feature>
<comment type="caution">
    <text evidence="2">The sequence shown here is derived from an EMBL/GenBank/DDBJ whole genome shotgun (WGS) entry which is preliminary data.</text>
</comment>
<keyword evidence="1" id="KW-0472">Membrane</keyword>
<evidence type="ECO:0000313" key="3">
    <source>
        <dbReference type="Proteomes" id="UP000286976"/>
    </source>
</evidence>
<evidence type="ECO:0000313" key="2">
    <source>
        <dbReference type="EMBL" id="RUO40449.1"/>
    </source>
</evidence>
<keyword evidence="1" id="KW-1133">Transmembrane helix</keyword>
<keyword evidence="3" id="KW-1185">Reference proteome</keyword>
<gene>
    <name evidence="2" type="ORF">CWE15_06730</name>
</gene>
<accession>A0A432X1M8</accession>
<dbReference type="EMBL" id="PIPQ01000003">
    <property type="protein sequence ID" value="RUO40449.1"/>
    <property type="molecule type" value="Genomic_DNA"/>
</dbReference>
<dbReference type="AlphaFoldDB" id="A0A432X1M8"/>
<feature type="transmembrane region" description="Helical" evidence="1">
    <location>
        <begin position="273"/>
        <end position="292"/>
    </location>
</feature>
<keyword evidence="1" id="KW-0812">Transmembrane</keyword>
<dbReference type="Proteomes" id="UP000286976">
    <property type="component" value="Unassembled WGS sequence"/>
</dbReference>
<proteinExistence type="predicted"/>
<dbReference type="OrthoDB" id="116789at2"/>
<protein>
    <submittedName>
        <fullName evidence="2">Uncharacterized protein</fullName>
    </submittedName>
</protein>
<feature type="transmembrane region" description="Helical" evidence="1">
    <location>
        <begin position="85"/>
        <end position="104"/>
    </location>
</feature>
<feature type="transmembrane region" description="Helical" evidence="1">
    <location>
        <begin position="235"/>
        <end position="253"/>
    </location>
</feature>
<name>A0A432X1M8_9GAMM</name>
<reference evidence="2 3" key="1">
    <citation type="journal article" date="2011" name="Front. Microbiol.">
        <title>Genomic signatures of strain selection and enhancement in Bacillus atrophaeus var. globigii, a historical biowarfare simulant.</title>
        <authorList>
            <person name="Gibbons H.S."/>
            <person name="Broomall S.M."/>
            <person name="McNew L.A."/>
            <person name="Daligault H."/>
            <person name="Chapman C."/>
            <person name="Bruce D."/>
            <person name="Karavis M."/>
            <person name="Krepps M."/>
            <person name="McGregor P.A."/>
            <person name="Hong C."/>
            <person name="Park K.H."/>
            <person name="Akmal A."/>
            <person name="Feldman A."/>
            <person name="Lin J.S."/>
            <person name="Chang W.E."/>
            <person name="Higgs B.W."/>
            <person name="Demirev P."/>
            <person name="Lindquist J."/>
            <person name="Liem A."/>
            <person name="Fochler E."/>
            <person name="Read T.D."/>
            <person name="Tapia R."/>
            <person name="Johnson S."/>
            <person name="Bishop-Lilly K.A."/>
            <person name="Detter C."/>
            <person name="Han C."/>
            <person name="Sozhamannan S."/>
            <person name="Rosenzweig C.N."/>
            <person name="Skowronski E.W."/>
        </authorList>
    </citation>
    <scope>NUCLEOTIDE SEQUENCE [LARGE SCALE GENOMIC DNA]</scope>
    <source>
        <strain evidence="2 3">AIT1</strain>
    </source>
</reference>
<dbReference type="Pfam" id="PF22564">
    <property type="entry name" value="HAAS"/>
    <property type="match status" value="1"/>
</dbReference>
<organism evidence="2 3">
    <name type="scientific">Aliidiomarina taiwanensis</name>
    <dbReference type="NCBI Taxonomy" id="946228"/>
    <lineage>
        <taxon>Bacteria</taxon>
        <taxon>Pseudomonadati</taxon>
        <taxon>Pseudomonadota</taxon>
        <taxon>Gammaproteobacteria</taxon>
        <taxon>Alteromonadales</taxon>
        <taxon>Idiomarinaceae</taxon>
        <taxon>Aliidiomarina</taxon>
    </lineage>
</organism>
<feature type="transmembrane region" description="Helical" evidence="1">
    <location>
        <begin position="206"/>
        <end position="223"/>
    </location>
</feature>
<evidence type="ECO:0000256" key="1">
    <source>
        <dbReference type="SAM" id="Phobius"/>
    </source>
</evidence>